<gene>
    <name evidence="8" type="primary">LOC114343546</name>
</gene>
<dbReference type="RefSeq" id="XP_028150190.1">
    <property type="nucleotide sequence ID" value="XM_028294389.1"/>
</dbReference>
<comment type="similarity">
    <text evidence="2">Belongs to the TSR2 family.</text>
</comment>
<evidence type="ECO:0000256" key="5">
    <source>
        <dbReference type="SAM" id="MobiDB-lite"/>
    </source>
</evidence>
<feature type="region of interest" description="Disordered" evidence="5">
    <location>
        <begin position="118"/>
        <end position="162"/>
    </location>
</feature>
<evidence type="ECO:0000313" key="7">
    <source>
        <dbReference type="Proteomes" id="UP001652700"/>
    </source>
</evidence>
<dbReference type="KEGG" id="dvv:114343546"/>
<dbReference type="OrthoDB" id="263560at2759"/>
<reference evidence="8" key="1">
    <citation type="submission" date="2025-04" db="UniProtKB">
        <authorList>
            <consortium name="RefSeq"/>
        </authorList>
    </citation>
    <scope>IDENTIFICATION</scope>
    <source>
        <tissue evidence="8">Whole insect</tissue>
    </source>
</reference>
<name>A0A6P7H286_DIAVI</name>
<keyword evidence="7" id="KW-1185">Reference proteome</keyword>
<dbReference type="AlphaFoldDB" id="A0A6P7H286"/>
<comment type="function">
    <text evidence="1">May be involved in 20S pre-rRNA processing.</text>
</comment>
<dbReference type="PANTHER" id="PTHR21250">
    <property type="entry name" value="PRE-RRNA-PROCESSING PROTEIN TSR2 HOMOLOG"/>
    <property type="match status" value="1"/>
</dbReference>
<dbReference type="GeneID" id="114343546"/>
<dbReference type="Pfam" id="PF10273">
    <property type="entry name" value="WGG"/>
    <property type="match status" value="1"/>
</dbReference>
<keyword evidence="4" id="KW-0698">rRNA processing</keyword>
<feature type="compositionally biased region" description="Polar residues" evidence="5">
    <location>
        <begin position="118"/>
        <end position="130"/>
    </location>
</feature>
<accession>A0A6P7H286</accession>
<protein>
    <recommendedName>
        <fullName evidence="3">Pre-rRNA-processing protein TSR2 homolog</fullName>
    </recommendedName>
</protein>
<dbReference type="InParanoid" id="A0A6P7H286"/>
<evidence type="ECO:0000256" key="3">
    <source>
        <dbReference type="ARBA" id="ARBA00017551"/>
    </source>
</evidence>
<organism evidence="8">
    <name type="scientific">Diabrotica virgifera virgifera</name>
    <name type="common">western corn rootworm</name>
    <dbReference type="NCBI Taxonomy" id="50390"/>
    <lineage>
        <taxon>Eukaryota</taxon>
        <taxon>Metazoa</taxon>
        <taxon>Ecdysozoa</taxon>
        <taxon>Arthropoda</taxon>
        <taxon>Hexapoda</taxon>
        <taxon>Insecta</taxon>
        <taxon>Pterygota</taxon>
        <taxon>Neoptera</taxon>
        <taxon>Endopterygota</taxon>
        <taxon>Coleoptera</taxon>
        <taxon>Polyphaga</taxon>
        <taxon>Cucujiformia</taxon>
        <taxon>Chrysomeloidea</taxon>
        <taxon>Chrysomelidae</taxon>
        <taxon>Galerucinae</taxon>
        <taxon>Diabroticina</taxon>
        <taxon>Diabroticites</taxon>
        <taxon>Diabrotica</taxon>
    </lineage>
</organism>
<dbReference type="InterPro" id="IPR019398">
    <property type="entry name" value="Pre-rRNA_process_TSR2"/>
</dbReference>
<evidence type="ECO:0000313" key="8">
    <source>
        <dbReference type="RefSeq" id="XP_028150190.1"/>
    </source>
</evidence>
<evidence type="ECO:0000256" key="2">
    <source>
        <dbReference type="ARBA" id="ARBA00006524"/>
    </source>
</evidence>
<evidence type="ECO:0000256" key="1">
    <source>
        <dbReference type="ARBA" id="ARBA00002210"/>
    </source>
</evidence>
<evidence type="ECO:0000256" key="4">
    <source>
        <dbReference type="ARBA" id="ARBA00022552"/>
    </source>
</evidence>
<proteinExistence type="inferred from homology"/>
<dbReference type="Proteomes" id="UP001652700">
    <property type="component" value="Unplaced"/>
</dbReference>
<dbReference type="GO" id="GO:0006364">
    <property type="term" value="P:rRNA processing"/>
    <property type="evidence" value="ECO:0007669"/>
    <property type="project" value="UniProtKB-KW"/>
</dbReference>
<evidence type="ECO:0000313" key="6">
    <source>
        <dbReference type="EnsemblMetazoa" id="XP_028150190.1"/>
    </source>
</evidence>
<dbReference type="EnsemblMetazoa" id="XM_028294389.2">
    <property type="protein sequence ID" value="XP_028150190.1"/>
    <property type="gene ID" value="LOC114343546"/>
</dbReference>
<dbReference type="FunCoup" id="A0A6P7H286">
    <property type="interactions" value="1214"/>
</dbReference>
<reference evidence="6" key="2">
    <citation type="submission" date="2025-05" db="UniProtKB">
        <authorList>
            <consortium name="EnsemblMetazoa"/>
        </authorList>
    </citation>
    <scope>IDENTIFICATION</scope>
</reference>
<sequence>MAEEILHKIVQHICSNWTGLKLAVEHSMGGPNSKQLAIECVDEVTAFCTQEQNLEVEDLEDLLEDLMDEKFDMLFEDGSPKEIATILYKFVQLLKSGNLQQCEEEYLKLPTANTTWLQESKAQATQPQQVDSESSSDEEAGEKSVTPMEDDGWTVVQTRRKK</sequence>